<name>A0A9N9TR64_PHYSR</name>
<protein>
    <submittedName>
        <fullName evidence="5">Uncharacterized protein</fullName>
    </submittedName>
</protein>
<comment type="subcellular location">
    <subcellularLocation>
        <location evidence="1">Secreted</location>
    </subcellularLocation>
</comment>
<feature type="chain" id="PRO_5040117841" evidence="4">
    <location>
        <begin position="20"/>
        <end position="181"/>
    </location>
</feature>
<evidence type="ECO:0000256" key="1">
    <source>
        <dbReference type="ARBA" id="ARBA00004613"/>
    </source>
</evidence>
<proteinExistence type="inferred from homology"/>
<sequence length="181" mass="20219">MLAGAFVFTALCLVLVATAEIPKNSTRKCEIPASAPKKVEEVINQCQDEIKLAILSEALEALSLNSQENEHSRSKRAAFTDDERRIAGCLLQCVYRKMKAVNEYGFPTVEGLVELYTHGIKQKEYINATVYSVEFCINKAKKMHSVTEESLLQDHVKTCDIAYDIFDCVSEEIGNYCGQTP</sequence>
<comment type="similarity">
    <text evidence="2">Belongs to the PBP/GOBP family.</text>
</comment>
<evidence type="ECO:0000256" key="4">
    <source>
        <dbReference type="SAM" id="SignalP"/>
    </source>
</evidence>
<keyword evidence="4" id="KW-0732">Signal</keyword>
<evidence type="ECO:0000313" key="5">
    <source>
        <dbReference type="EMBL" id="CAG9859638.1"/>
    </source>
</evidence>
<dbReference type="SUPFAM" id="SSF47565">
    <property type="entry name" value="Insect pheromone/odorant-binding proteins"/>
    <property type="match status" value="1"/>
</dbReference>
<evidence type="ECO:0000313" key="6">
    <source>
        <dbReference type="Proteomes" id="UP001153712"/>
    </source>
</evidence>
<dbReference type="InterPro" id="IPR036728">
    <property type="entry name" value="PBP_GOBP_sf"/>
</dbReference>
<dbReference type="Gene3D" id="1.10.238.20">
    <property type="entry name" value="Pheromone/general odorant binding protein domain"/>
    <property type="match status" value="1"/>
</dbReference>
<keyword evidence="3" id="KW-0964">Secreted</keyword>
<dbReference type="EMBL" id="OU900095">
    <property type="protein sequence ID" value="CAG9859638.1"/>
    <property type="molecule type" value="Genomic_DNA"/>
</dbReference>
<accession>A0A9N9TR64</accession>
<evidence type="ECO:0000256" key="3">
    <source>
        <dbReference type="ARBA" id="ARBA00022525"/>
    </source>
</evidence>
<dbReference type="PANTHER" id="PTHR21066:SF18">
    <property type="entry name" value="ODORANT-BINDING PROTEIN 73A, ISOFORM B"/>
    <property type="match status" value="1"/>
</dbReference>
<keyword evidence="6" id="KW-1185">Reference proteome</keyword>
<feature type="signal peptide" evidence="4">
    <location>
        <begin position="1"/>
        <end position="19"/>
    </location>
</feature>
<evidence type="ECO:0000256" key="2">
    <source>
        <dbReference type="ARBA" id="ARBA00008098"/>
    </source>
</evidence>
<dbReference type="Proteomes" id="UP001153712">
    <property type="component" value="Chromosome 2"/>
</dbReference>
<gene>
    <name evidence="5" type="ORF">PHYEVI_LOCUS6006</name>
</gene>
<organism evidence="5 6">
    <name type="scientific">Phyllotreta striolata</name>
    <name type="common">Striped flea beetle</name>
    <name type="synonym">Crioceris striolata</name>
    <dbReference type="NCBI Taxonomy" id="444603"/>
    <lineage>
        <taxon>Eukaryota</taxon>
        <taxon>Metazoa</taxon>
        <taxon>Ecdysozoa</taxon>
        <taxon>Arthropoda</taxon>
        <taxon>Hexapoda</taxon>
        <taxon>Insecta</taxon>
        <taxon>Pterygota</taxon>
        <taxon>Neoptera</taxon>
        <taxon>Endopterygota</taxon>
        <taxon>Coleoptera</taxon>
        <taxon>Polyphaga</taxon>
        <taxon>Cucujiformia</taxon>
        <taxon>Chrysomeloidea</taxon>
        <taxon>Chrysomelidae</taxon>
        <taxon>Galerucinae</taxon>
        <taxon>Alticini</taxon>
        <taxon>Phyllotreta</taxon>
    </lineage>
</organism>
<dbReference type="InterPro" id="IPR006170">
    <property type="entry name" value="PBP/GOBP"/>
</dbReference>
<dbReference type="GO" id="GO:0005576">
    <property type="term" value="C:extracellular region"/>
    <property type="evidence" value="ECO:0007669"/>
    <property type="project" value="UniProtKB-SubCell"/>
</dbReference>
<dbReference type="GO" id="GO:0005549">
    <property type="term" value="F:odorant binding"/>
    <property type="evidence" value="ECO:0007669"/>
    <property type="project" value="InterPro"/>
</dbReference>
<dbReference type="InterPro" id="IPR052295">
    <property type="entry name" value="Odorant-binding_protein"/>
</dbReference>
<reference evidence="5" key="1">
    <citation type="submission" date="2022-01" db="EMBL/GenBank/DDBJ databases">
        <authorList>
            <person name="King R."/>
        </authorList>
    </citation>
    <scope>NUCLEOTIDE SEQUENCE</scope>
</reference>
<dbReference type="OrthoDB" id="8183628at2759"/>
<dbReference type="Pfam" id="PF01395">
    <property type="entry name" value="PBP_GOBP"/>
    <property type="match status" value="1"/>
</dbReference>
<dbReference type="PANTHER" id="PTHR21066">
    <property type="entry name" value="ODORANT-BINDING PROTEIN 59A-RELATED"/>
    <property type="match status" value="1"/>
</dbReference>
<dbReference type="AlphaFoldDB" id="A0A9N9TR64"/>